<dbReference type="Pfam" id="PF00501">
    <property type="entry name" value="AMP-binding"/>
    <property type="match status" value="1"/>
</dbReference>
<dbReference type="FunFam" id="3.30.300.30:FF:000017">
    <property type="entry name" value="Acyl-CoA synthetase short-chain family member 3"/>
    <property type="match status" value="1"/>
</dbReference>
<name>A0A3D8M4L5_9ALTE</name>
<accession>A0A3D8M4L5</accession>
<dbReference type="PANTHER" id="PTHR43347">
    <property type="entry name" value="ACYL-COA SYNTHETASE"/>
    <property type="match status" value="1"/>
</dbReference>
<dbReference type="Gene3D" id="3.40.50.12780">
    <property type="entry name" value="N-terminal domain of ligase-like"/>
    <property type="match status" value="1"/>
</dbReference>
<keyword evidence="6" id="KW-1185">Reference proteome</keyword>
<dbReference type="InterPro" id="IPR025110">
    <property type="entry name" value="AMP-bd_C"/>
</dbReference>
<evidence type="ECO:0000259" key="3">
    <source>
        <dbReference type="Pfam" id="PF13193"/>
    </source>
</evidence>
<dbReference type="EMBL" id="QRHA01000009">
    <property type="protein sequence ID" value="RDV24581.1"/>
    <property type="molecule type" value="Genomic_DNA"/>
</dbReference>
<dbReference type="CDD" id="cd05967">
    <property type="entry name" value="PrpE"/>
    <property type="match status" value="1"/>
</dbReference>
<dbReference type="GO" id="GO:0050218">
    <property type="term" value="F:propionate-CoA ligase activity"/>
    <property type="evidence" value="ECO:0007669"/>
    <property type="project" value="TreeGrafter"/>
</dbReference>
<organism evidence="5 6">
    <name type="scientific">Alteromonas aestuariivivens</name>
    <dbReference type="NCBI Taxonomy" id="1938339"/>
    <lineage>
        <taxon>Bacteria</taxon>
        <taxon>Pseudomonadati</taxon>
        <taxon>Pseudomonadota</taxon>
        <taxon>Gammaproteobacteria</taxon>
        <taxon>Alteromonadales</taxon>
        <taxon>Alteromonadaceae</taxon>
        <taxon>Alteromonas/Salinimonas group</taxon>
        <taxon>Alteromonas</taxon>
    </lineage>
</organism>
<gene>
    <name evidence="5" type="ORF">DXV75_12845</name>
</gene>
<dbReference type="PANTHER" id="PTHR43347:SF3">
    <property type="entry name" value="ACYL-COA SYNTHETASE SHORT-CHAIN FAMILY MEMBER 3, MITOCHONDRIAL"/>
    <property type="match status" value="1"/>
</dbReference>
<evidence type="ECO:0000256" key="1">
    <source>
        <dbReference type="ARBA" id="ARBA00006432"/>
    </source>
</evidence>
<dbReference type="SUPFAM" id="SSF56801">
    <property type="entry name" value="Acetyl-CoA synthetase-like"/>
    <property type="match status" value="1"/>
</dbReference>
<dbReference type="NCBIfam" id="NF001208">
    <property type="entry name" value="PRK00174.1"/>
    <property type="match status" value="1"/>
</dbReference>
<comment type="similarity">
    <text evidence="1">Belongs to the ATP-dependent AMP-binding enzyme family.</text>
</comment>
<evidence type="ECO:0000313" key="5">
    <source>
        <dbReference type="EMBL" id="RDV24581.1"/>
    </source>
</evidence>
<dbReference type="Gene3D" id="3.30.300.30">
    <property type="match status" value="1"/>
</dbReference>
<dbReference type="GO" id="GO:0070013">
    <property type="term" value="C:intracellular organelle lumen"/>
    <property type="evidence" value="ECO:0007669"/>
    <property type="project" value="UniProtKB-ARBA"/>
</dbReference>
<dbReference type="AlphaFoldDB" id="A0A3D8M4L5"/>
<feature type="domain" description="Acetyl-coenzyme A synthetase N-terminal" evidence="4">
    <location>
        <begin position="42"/>
        <end position="96"/>
    </location>
</feature>
<dbReference type="InterPro" id="IPR020845">
    <property type="entry name" value="AMP-binding_CS"/>
</dbReference>
<dbReference type="Proteomes" id="UP000256561">
    <property type="component" value="Unassembled WGS sequence"/>
</dbReference>
<dbReference type="OrthoDB" id="9803968at2"/>
<sequence length="668" mass="73543">MAYKPEVLSQCAPDLIYCSSQIPVEATCLNVRQNIVSLVMTYEQEYRQSIEAPENFWTDKARALPWYRFPETPLRQDENGIFLWFSDGEMNTAYMALDHHIEQGRGEQLALIYDSPVSNTRQKYTYLELRALVATFAGVLKSKGVEKGDRVVIYMPMIPQAVIAMLAVARLGAVHSVVFGGFAPNELAVRIDDAKPKVVVFASCGIEVSRIIEYKPLVDRALSLSSHKPGSCIVYQREQLRVALESERDSDWDELMEKATPAACVAVKGSDPLYILYTSGTTGKPKGVVRENGGHAVALKYSMQAVYNMQPGDVFWAASDVGWVVGHSYIVYGPLLHGCTTVVYEGKPVRTPDAGAFWRMVEEYQIRALFAAPTAFRAIRKEDPEGEKILNYDLSSLQTLFMAGERLDPPTYQWAREKAGVPVVDHWWQTETGWAICANLMGIEPKPAKPGSSTVPVPGFNVQVLNETGEPVRAGMQGVIALKLPLPPGCLPSIWGDFERFRAGYLAQFPGYYCSGDGGYIDEDGYVFIMGRTDDVINVAGHRLSTGEMEEVLASHPAVAECSVIAVKDSVKGQVPVGLVLLKDGIEIDEDRLQTQLVSLVRQSIGPIACFQRAIVVSRLPKTRSGKILRKLLRQIADNQSVSVPSTIDDPASVAEIEAIMQAKGLVG</sequence>
<dbReference type="PROSITE" id="PS00455">
    <property type="entry name" value="AMP_BINDING"/>
    <property type="match status" value="1"/>
</dbReference>
<comment type="caution">
    <text evidence="5">The sequence shown here is derived from an EMBL/GenBank/DDBJ whole genome shotgun (WGS) entry which is preliminary data.</text>
</comment>
<dbReference type="InterPro" id="IPR032387">
    <property type="entry name" value="ACAS_N"/>
</dbReference>
<evidence type="ECO:0000259" key="4">
    <source>
        <dbReference type="Pfam" id="PF16177"/>
    </source>
</evidence>
<protein>
    <submittedName>
        <fullName evidence="5">Propionyl-CoA synthetase</fullName>
    </submittedName>
</protein>
<evidence type="ECO:0000313" key="6">
    <source>
        <dbReference type="Proteomes" id="UP000256561"/>
    </source>
</evidence>
<dbReference type="RefSeq" id="WP_115593827.1">
    <property type="nucleotide sequence ID" value="NZ_QRHA01000009.1"/>
</dbReference>
<dbReference type="FunFam" id="3.40.50.12780:FF:000011">
    <property type="entry name" value="Acetyl-coenzyme A synthetase 2-like, mitochondrial"/>
    <property type="match status" value="1"/>
</dbReference>
<evidence type="ECO:0000259" key="2">
    <source>
        <dbReference type="Pfam" id="PF00501"/>
    </source>
</evidence>
<feature type="domain" description="AMP-dependent synthetase/ligase" evidence="2">
    <location>
        <begin position="105"/>
        <end position="483"/>
    </location>
</feature>
<feature type="domain" description="AMP-binding enzyme C-terminal" evidence="3">
    <location>
        <begin position="548"/>
        <end position="627"/>
    </location>
</feature>
<reference evidence="6" key="1">
    <citation type="submission" date="2018-08" db="EMBL/GenBank/DDBJ databases">
        <authorList>
            <person name="Zhang J."/>
            <person name="Du Z.-J."/>
        </authorList>
    </citation>
    <scope>NUCLEOTIDE SEQUENCE [LARGE SCALE GENOMIC DNA]</scope>
    <source>
        <strain evidence="6">KCTC 52655</strain>
    </source>
</reference>
<dbReference type="InterPro" id="IPR045851">
    <property type="entry name" value="AMP-bd_C_sf"/>
</dbReference>
<dbReference type="InterPro" id="IPR000873">
    <property type="entry name" value="AMP-dep_synth/lig_dom"/>
</dbReference>
<proteinExistence type="inferred from homology"/>
<dbReference type="Pfam" id="PF16177">
    <property type="entry name" value="ACAS_N"/>
    <property type="match status" value="1"/>
</dbReference>
<dbReference type="InterPro" id="IPR042099">
    <property type="entry name" value="ANL_N_sf"/>
</dbReference>
<dbReference type="Pfam" id="PF13193">
    <property type="entry name" value="AMP-binding_C"/>
    <property type="match status" value="1"/>
</dbReference>